<feature type="transmembrane region" description="Helical" evidence="1">
    <location>
        <begin position="133"/>
        <end position="153"/>
    </location>
</feature>
<feature type="transmembrane region" description="Helical" evidence="1">
    <location>
        <begin position="30"/>
        <end position="50"/>
    </location>
</feature>
<dbReference type="AlphaFoldDB" id="A0A517RFU5"/>
<accession>A0A517RFU5</accession>
<feature type="transmembrane region" description="Helical" evidence="1">
    <location>
        <begin position="70"/>
        <end position="91"/>
    </location>
</feature>
<dbReference type="EMBL" id="CP036269">
    <property type="protein sequence ID" value="QDT42748.1"/>
    <property type="molecule type" value="Genomic_DNA"/>
</dbReference>
<sequence>MPKDHQKLAIEIYTGQYEFFAEKTAIALQFPLNLIMTLNASAVAASLLLVRGALGNEHAKIIIEAVQSAFWVFGGGIVCVLIASWFQWKLYSKMMHRKRQLLESAIDATDFKTAILPFINEPTPKTKTYFQGWCFFFIFVSFICFLIGVYLIGDGFK</sequence>
<protein>
    <submittedName>
        <fullName evidence="2">Uncharacterized protein</fullName>
    </submittedName>
</protein>
<evidence type="ECO:0000256" key="1">
    <source>
        <dbReference type="SAM" id="Phobius"/>
    </source>
</evidence>
<evidence type="ECO:0000313" key="2">
    <source>
        <dbReference type="EMBL" id="QDT42748.1"/>
    </source>
</evidence>
<dbReference type="RefSeq" id="WP_145216496.1">
    <property type="nucleotide sequence ID" value="NZ_CP036269.1"/>
</dbReference>
<name>A0A517RFU5_9PLAN</name>
<proteinExistence type="predicted"/>
<dbReference type="Proteomes" id="UP000317171">
    <property type="component" value="Chromosome"/>
</dbReference>
<dbReference type="KEGG" id="gaz:Pan241w_28370"/>
<organism evidence="2 3">
    <name type="scientific">Gimesia alba</name>
    <dbReference type="NCBI Taxonomy" id="2527973"/>
    <lineage>
        <taxon>Bacteria</taxon>
        <taxon>Pseudomonadati</taxon>
        <taxon>Planctomycetota</taxon>
        <taxon>Planctomycetia</taxon>
        <taxon>Planctomycetales</taxon>
        <taxon>Planctomycetaceae</taxon>
        <taxon>Gimesia</taxon>
    </lineage>
</organism>
<keyword evidence="1" id="KW-1133">Transmembrane helix</keyword>
<keyword evidence="1" id="KW-0472">Membrane</keyword>
<keyword evidence="3" id="KW-1185">Reference proteome</keyword>
<dbReference type="OrthoDB" id="9893670at2"/>
<gene>
    <name evidence="2" type="ORF">Pan241w_28370</name>
</gene>
<reference evidence="2 3" key="1">
    <citation type="submission" date="2019-02" db="EMBL/GenBank/DDBJ databases">
        <title>Deep-cultivation of Planctomycetes and their phenomic and genomic characterization uncovers novel biology.</title>
        <authorList>
            <person name="Wiegand S."/>
            <person name="Jogler M."/>
            <person name="Boedeker C."/>
            <person name="Pinto D."/>
            <person name="Vollmers J."/>
            <person name="Rivas-Marin E."/>
            <person name="Kohn T."/>
            <person name="Peeters S.H."/>
            <person name="Heuer A."/>
            <person name="Rast P."/>
            <person name="Oberbeckmann S."/>
            <person name="Bunk B."/>
            <person name="Jeske O."/>
            <person name="Meyerdierks A."/>
            <person name="Storesund J.E."/>
            <person name="Kallscheuer N."/>
            <person name="Luecker S."/>
            <person name="Lage O.M."/>
            <person name="Pohl T."/>
            <person name="Merkel B.J."/>
            <person name="Hornburger P."/>
            <person name="Mueller R.-W."/>
            <person name="Bruemmer F."/>
            <person name="Labrenz M."/>
            <person name="Spormann A.M."/>
            <person name="Op den Camp H."/>
            <person name="Overmann J."/>
            <person name="Amann R."/>
            <person name="Jetten M.S.M."/>
            <person name="Mascher T."/>
            <person name="Medema M.H."/>
            <person name="Devos D.P."/>
            <person name="Kaster A.-K."/>
            <person name="Ovreas L."/>
            <person name="Rohde M."/>
            <person name="Galperin M.Y."/>
            <person name="Jogler C."/>
        </authorList>
    </citation>
    <scope>NUCLEOTIDE SEQUENCE [LARGE SCALE GENOMIC DNA]</scope>
    <source>
        <strain evidence="2 3">Pan241w</strain>
    </source>
</reference>
<evidence type="ECO:0000313" key="3">
    <source>
        <dbReference type="Proteomes" id="UP000317171"/>
    </source>
</evidence>
<keyword evidence="1" id="KW-0812">Transmembrane</keyword>